<feature type="region of interest" description="Disordered" evidence="1">
    <location>
        <begin position="54"/>
        <end position="97"/>
    </location>
</feature>
<dbReference type="AlphaFoldDB" id="A0AAD6U1V1"/>
<gene>
    <name evidence="3" type="ORF">B0H15DRAFT_375231</name>
</gene>
<name>A0AAD6U1V1_9AGAR</name>
<feature type="transmembrane region" description="Helical" evidence="2">
    <location>
        <begin position="140"/>
        <end position="159"/>
    </location>
</feature>
<organism evidence="3 4">
    <name type="scientific">Mycena belliarum</name>
    <dbReference type="NCBI Taxonomy" id="1033014"/>
    <lineage>
        <taxon>Eukaryota</taxon>
        <taxon>Fungi</taxon>
        <taxon>Dikarya</taxon>
        <taxon>Basidiomycota</taxon>
        <taxon>Agaricomycotina</taxon>
        <taxon>Agaricomycetes</taxon>
        <taxon>Agaricomycetidae</taxon>
        <taxon>Agaricales</taxon>
        <taxon>Marasmiineae</taxon>
        <taxon>Mycenaceae</taxon>
        <taxon>Mycena</taxon>
    </lineage>
</organism>
<keyword evidence="2" id="KW-0472">Membrane</keyword>
<feature type="compositionally biased region" description="Low complexity" evidence="1">
    <location>
        <begin position="65"/>
        <end position="80"/>
    </location>
</feature>
<keyword evidence="2" id="KW-1133">Transmembrane helix</keyword>
<evidence type="ECO:0000313" key="3">
    <source>
        <dbReference type="EMBL" id="KAJ7085421.1"/>
    </source>
</evidence>
<evidence type="ECO:0000256" key="2">
    <source>
        <dbReference type="SAM" id="Phobius"/>
    </source>
</evidence>
<reference evidence="3" key="1">
    <citation type="submission" date="2023-03" db="EMBL/GenBank/DDBJ databases">
        <title>Massive genome expansion in bonnet fungi (Mycena s.s.) driven by repeated elements and novel gene families across ecological guilds.</title>
        <authorList>
            <consortium name="Lawrence Berkeley National Laboratory"/>
            <person name="Harder C.B."/>
            <person name="Miyauchi S."/>
            <person name="Viragh M."/>
            <person name="Kuo A."/>
            <person name="Thoen E."/>
            <person name="Andreopoulos B."/>
            <person name="Lu D."/>
            <person name="Skrede I."/>
            <person name="Drula E."/>
            <person name="Henrissat B."/>
            <person name="Morin E."/>
            <person name="Kohler A."/>
            <person name="Barry K."/>
            <person name="LaButti K."/>
            <person name="Morin E."/>
            <person name="Salamov A."/>
            <person name="Lipzen A."/>
            <person name="Mereny Z."/>
            <person name="Hegedus B."/>
            <person name="Baldrian P."/>
            <person name="Stursova M."/>
            <person name="Weitz H."/>
            <person name="Taylor A."/>
            <person name="Grigoriev I.V."/>
            <person name="Nagy L.G."/>
            <person name="Martin F."/>
            <person name="Kauserud H."/>
        </authorList>
    </citation>
    <scope>NUCLEOTIDE SEQUENCE</scope>
    <source>
        <strain evidence="3">CBHHK173m</strain>
    </source>
</reference>
<comment type="caution">
    <text evidence="3">The sequence shown here is derived from an EMBL/GenBank/DDBJ whole genome shotgun (WGS) entry which is preliminary data.</text>
</comment>
<keyword evidence="4" id="KW-1185">Reference proteome</keyword>
<keyword evidence="2" id="KW-0812">Transmembrane</keyword>
<accession>A0AAD6U1V1</accession>
<evidence type="ECO:0000313" key="4">
    <source>
        <dbReference type="Proteomes" id="UP001222325"/>
    </source>
</evidence>
<protein>
    <submittedName>
        <fullName evidence="3">Uncharacterized protein</fullName>
    </submittedName>
</protein>
<proteinExistence type="predicted"/>
<sequence>MRVLGRRRPSVSGAVTQIRTGTGFQATTLFRRRLLPPSQRSASWISRTTNTSKVGSITCRGGPSGSSAGPSGSNAVAGPSRLTDPIDLTRSPTPDLPAFLTGPKTPEASYMVDMVDMVDTTYSDPKPCNMCYTLPPSVSLTLVIILSLTLVRNLLLALYPPSVSHSL</sequence>
<evidence type="ECO:0000256" key="1">
    <source>
        <dbReference type="SAM" id="MobiDB-lite"/>
    </source>
</evidence>
<dbReference type="EMBL" id="JARJCN010000034">
    <property type="protein sequence ID" value="KAJ7085421.1"/>
    <property type="molecule type" value="Genomic_DNA"/>
</dbReference>
<dbReference type="Proteomes" id="UP001222325">
    <property type="component" value="Unassembled WGS sequence"/>
</dbReference>